<reference evidence="1 2" key="1">
    <citation type="journal article" date="2021" name="BMC Genomics">
        <title>Datura genome reveals duplications of psychoactive alkaloid biosynthetic genes and high mutation rate following tissue culture.</title>
        <authorList>
            <person name="Rajewski A."/>
            <person name="Carter-House D."/>
            <person name="Stajich J."/>
            <person name="Litt A."/>
        </authorList>
    </citation>
    <scope>NUCLEOTIDE SEQUENCE [LARGE SCALE GENOMIC DNA]</scope>
    <source>
        <strain evidence="1">AR-01</strain>
    </source>
</reference>
<evidence type="ECO:0000313" key="2">
    <source>
        <dbReference type="Proteomes" id="UP000823775"/>
    </source>
</evidence>
<proteinExistence type="predicted"/>
<keyword evidence="2" id="KW-1185">Reference proteome</keyword>
<dbReference type="EMBL" id="JACEIK010021733">
    <property type="protein sequence ID" value="MCE5166328.1"/>
    <property type="molecule type" value="Genomic_DNA"/>
</dbReference>
<feature type="non-terminal residue" evidence="1">
    <location>
        <position position="1"/>
    </location>
</feature>
<accession>A0ABS8Y6Q8</accession>
<protein>
    <submittedName>
        <fullName evidence="1">Uncharacterized protein</fullName>
    </submittedName>
</protein>
<comment type="caution">
    <text evidence="1">The sequence shown here is derived from an EMBL/GenBank/DDBJ whole genome shotgun (WGS) entry which is preliminary data.</text>
</comment>
<gene>
    <name evidence="1" type="ORF">HAX54_017660</name>
</gene>
<sequence>PHCTYLAAHRAPHCLVGKHIAVLHAAFVRQAWIVFIFHAPYSKSLLLNGSLVTSRCYGYAQIILRTDSSFVRTWLSMASILASLESLGDGPLFLLLPFSPPL</sequence>
<dbReference type="Proteomes" id="UP000823775">
    <property type="component" value="Unassembled WGS sequence"/>
</dbReference>
<name>A0ABS8Y6Q8_DATST</name>
<organism evidence="1 2">
    <name type="scientific">Datura stramonium</name>
    <name type="common">Jimsonweed</name>
    <name type="synonym">Common thornapple</name>
    <dbReference type="NCBI Taxonomy" id="4076"/>
    <lineage>
        <taxon>Eukaryota</taxon>
        <taxon>Viridiplantae</taxon>
        <taxon>Streptophyta</taxon>
        <taxon>Embryophyta</taxon>
        <taxon>Tracheophyta</taxon>
        <taxon>Spermatophyta</taxon>
        <taxon>Magnoliopsida</taxon>
        <taxon>eudicotyledons</taxon>
        <taxon>Gunneridae</taxon>
        <taxon>Pentapetalae</taxon>
        <taxon>asterids</taxon>
        <taxon>lamiids</taxon>
        <taxon>Solanales</taxon>
        <taxon>Solanaceae</taxon>
        <taxon>Solanoideae</taxon>
        <taxon>Datureae</taxon>
        <taxon>Datura</taxon>
    </lineage>
</organism>
<evidence type="ECO:0000313" key="1">
    <source>
        <dbReference type="EMBL" id="MCE5166328.1"/>
    </source>
</evidence>